<organism evidence="1 2">
    <name type="scientific">Auriscalpium vulgare</name>
    <dbReference type="NCBI Taxonomy" id="40419"/>
    <lineage>
        <taxon>Eukaryota</taxon>
        <taxon>Fungi</taxon>
        <taxon>Dikarya</taxon>
        <taxon>Basidiomycota</taxon>
        <taxon>Agaricomycotina</taxon>
        <taxon>Agaricomycetes</taxon>
        <taxon>Russulales</taxon>
        <taxon>Auriscalpiaceae</taxon>
        <taxon>Auriscalpium</taxon>
    </lineage>
</organism>
<evidence type="ECO:0000313" key="2">
    <source>
        <dbReference type="Proteomes" id="UP000814033"/>
    </source>
</evidence>
<reference evidence="1" key="1">
    <citation type="submission" date="2021-02" db="EMBL/GenBank/DDBJ databases">
        <authorList>
            <consortium name="DOE Joint Genome Institute"/>
            <person name="Ahrendt S."/>
            <person name="Looney B.P."/>
            <person name="Miyauchi S."/>
            <person name="Morin E."/>
            <person name="Drula E."/>
            <person name="Courty P.E."/>
            <person name="Chicoki N."/>
            <person name="Fauchery L."/>
            <person name="Kohler A."/>
            <person name="Kuo A."/>
            <person name="Labutti K."/>
            <person name="Pangilinan J."/>
            <person name="Lipzen A."/>
            <person name="Riley R."/>
            <person name="Andreopoulos W."/>
            <person name="He G."/>
            <person name="Johnson J."/>
            <person name="Barry K.W."/>
            <person name="Grigoriev I.V."/>
            <person name="Nagy L."/>
            <person name="Hibbett D."/>
            <person name="Henrissat B."/>
            <person name="Matheny P.B."/>
            <person name="Labbe J."/>
            <person name="Martin F."/>
        </authorList>
    </citation>
    <scope>NUCLEOTIDE SEQUENCE</scope>
    <source>
        <strain evidence="1">FP105234-sp</strain>
    </source>
</reference>
<evidence type="ECO:0000313" key="1">
    <source>
        <dbReference type="EMBL" id="KAI0039560.1"/>
    </source>
</evidence>
<sequence>MSPPQVNGTQEVEERGRSRSRSPMRYPPIIVQAPHIPPPQVNVNGTQEVEERGRSRSHSPMQYPGRPTIIRCPSPRSRSASPYRSPFICQPSLPFIPPRPMVDILTYCYKNQMAYAPAGQTYEDALSCAQDVFPDLKLVPNDRISFHVTGVDQIVRIPKMSWQTVMQDVRRYEVVHVVVEDVPPPPQYQGRRLGCLFFRSGRESSSSNAKNQPGGFWARLRGAL</sequence>
<proteinExistence type="predicted"/>
<dbReference type="Proteomes" id="UP000814033">
    <property type="component" value="Unassembled WGS sequence"/>
</dbReference>
<gene>
    <name evidence="1" type="ORF">FA95DRAFT_1013330</name>
</gene>
<protein>
    <submittedName>
        <fullName evidence="1">Uncharacterized protein</fullName>
    </submittedName>
</protein>
<dbReference type="EMBL" id="MU276289">
    <property type="protein sequence ID" value="KAI0039560.1"/>
    <property type="molecule type" value="Genomic_DNA"/>
</dbReference>
<comment type="caution">
    <text evidence="1">The sequence shown here is derived from an EMBL/GenBank/DDBJ whole genome shotgun (WGS) entry which is preliminary data.</text>
</comment>
<reference evidence="1" key="2">
    <citation type="journal article" date="2022" name="New Phytol.">
        <title>Evolutionary transition to the ectomycorrhizal habit in the genomes of a hyperdiverse lineage of mushroom-forming fungi.</title>
        <authorList>
            <person name="Looney B."/>
            <person name="Miyauchi S."/>
            <person name="Morin E."/>
            <person name="Drula E."/>
            <person name="Courty P.E."/>
            <person name="Kohler A."/>
            <person name="Kuo A."/>
            <person name="LaButti K."/>
            <person name="Pangilinan J."/>
            <person name="Lipzen A."/>
            <person name="Riley R."/>
            <person name="Andreopoulos W."/>
            <person name="He G."/>
            <person name="Johnson J."/>
            <person name="Nolan M."/>
            <person name="Tritt A."/>
            <person name="Barry K.W."/>
            <person name="Grigoriev I.V."/>
            <person name="Nagy L.G."/>
            <person name="Hibbett D."/>
            <person name="Henrissat B."/>
            <person name="Matheny P.B."/>
            <person name="Labbe J."/>
            <person name="Martin F.M."/>
        </authorList>
    </citation>
    <scope>NUCLEOTIDE SEQUENCE</scope>
    <source>
        <strain evidence="1">FP105234-sp</strain>
    </source>
</reference>
<accession>A0ACB8R6H9</accession>
<name>A0ACB8R6H9_9AGAM</name>
<keyword evidence="2" id="KW-1185">Reference proteome</keyword>